<dbReference type="SUPFAM" id="SSF52540">
    <property type="entry name" value="P-loop containing nucleoside triphosphate hydrolases"/>
    <property type="match status" value="1"/>
</dbReference>
<name>A0A135I3S5_9GAMM</name>
<keyword evidence="5" id="KW-0067">ATP-binding</keyword>
<accession>A0A135I3S5</accession>
<dbReference type="GO" id="GO:0005737">
    <property type="term" value="C:cytoplasm"/>
    <property type="evidence" value="ECO:0007669"/>
    <property type="project" value="UniProtKB-SubCell"/>
</dbReference>
<comment type="similarity">
    <text evidence="2">Belongs to the GSP E family.</text>
</comment>
<dbReference type="Gene3D" id="3.30.300.160">
    <property type="entry name" value="Type II secretion system, protein E, N-terminal domain"/>
    <property type="match status" value="1"/>
</dbReference>
<dbReference type="GO" id="GO:0016887">
    <property type="term" value="F:ATP hydrolysis activity"/>
    <property type="evidence" value="ECO:0007669"/>
    <property type="project" value="InterPro"/>
</dbReference>
<dbReference type="PROSITE" id="PS00662">
    <property type="entry name" value="T2SP_E"/>
    <property type="match status" value="1"/>
</dbReference>
<dbReference type="GO" id="GO:0009297">
    <property type="term" value="P:pilus assembly"/>
    <property type="evidence" value="ECO:0007669"/>
    <property type="project" value="InterPro"/>
</dbReference>
<dbReference type="PANTHER" id="PTHR30258">
    <property type="entry name" value="TYPE II SECRETION SYSTEM PROTEIN GSPE-RELATED"/>
    <property type="match status" value="1"/>
</dbReference>
<sequence>MYKDSLVTAETLDSGLINLLLHNSAISQEQSSHVLDTMTLDGRAAPDALIANQVLSSDALARTLGDYFKEPVGNITDYPYMTTCEQLDKRSLCLNHSVLPLKIVDSMLYLAVSDPTDLDAQDEFRFATGLMIRPIIVDHLQLKGALRKLYGKNIEASCKDTLSVSNSELEELADFDISESTDDLMTDEAPVSRYIQQVILDAVRKQASDVHFEPFEQSYRIRFRLDGILQLHSSPPAGVSRRLSTRLKILAKLNIAERRLPQDGRIKLNISDSKSVDMRVSTLPTLWGEKVVLRILDGGSVALDIDSLGYNEKQKADYLHALDRPQGMILITGPTGSGKTVSLYTGLKYLNTAERNIATAEDPVEINLPGINQVNINNDIGLDFAKALRAFLRQDPDVVMVGEIRDLETAEIGIKAAQTGHLVLSTLHTNSAAESITRLANMGVAPYNLAASLSLVIAQRLARRLCKHCKEPHPADDNQLIALQKHYPSLRTESIYKAAPEGCDHCNHGYIGRVGIYEVVPISTELAEAIGQGASASRLQNISSASGALTLQESGIEKLNEGIVSLTELQRVISL</sequence>
<dbReference type="Pfam" id="PF05157">
    <property type="entry name" value="MshEN"/>
    <property type="match status" value="1"/>
</dbReference>
<dbReference type="EMBL" id="LNTY01000058">
    <property type="protein sequence ID" value="KXF80087.1"/>
    <property type="molecule type" value="Genomic_DNA"/>
</dbReference>
<comment type="subcellular location">
    <subcellularLocation>
        <location evidence="1">Cytoplasm</location>
    </subcellularLocation>
</comment>
<dbReference type="InterPro" id="IPR013374">
    <property type="entry name" value="ATPase_typ4_pilus-assembl_PilB"/>
</dbReference>
<gene>
    <name evidence="7" type="ORF">ATN88_13805</name>
</gene>
<dbReference type="FunFam" id="3.30.450.90:FF:000001">
    <property type="entry name" value="Type II secretion system ATPase GspE"/>
    <property type="match status" value="1"/>
</dbReference>
<dbReference type="Proteomes" id="UP000070529">
    <property type="component" value="Unassembled WGS sequence"/>
</dbReference>
<proteinExistence type="inferred from homology"/>
<dbReference type="GO" id="GO:0005524">
    <property type="term" value="F:ATP binding"/>
    <property type="evidence" value="ECO:0007669"/>
    <property type="project" value="UniProtKB-KW"/>
</dbReference>
<dbReference type="GO" id="GO:0005886">
    <property type="term" value="C:plasma membrane"/>
    <property type="evidence" value="ECO:0007669"/>
    <property type="project" value="TreeGrafter"/>
</dbReference>
<dbReference type="OrthoDB" id="9804785at2"/>
<evidence type="ECO:0000313" key="7">
    <source>
        <dbReference type="EMBL" id="KXF80087.1"/>
    </source>
</evidence>
<feature type="domain" description="Bacterial type II secretion system protein E" evidence="6">
    <location>
        <begin position="392"/>
        <end position="406"/>
    </location>
</feature>
<evidence type="ECO:0000259" key="6">
    <source>
        <dbReference type="PROSITE" id="PS00662"/>
    </source>
</evidence>
<organism evidence="7 8">
    <name type="scientific">Enterovibrio coralii</name>
    <dbReference type="NCBI Taxonomy" id="294935"/>
    <lineage>
        <taxon>Bacteria</taxon>
        <taxon>Pseudomonadati</taxon>
        <taxon>Pseudomonadota</taxon>
        <taxon>Gammaproteobacteria</taxon>
        <taxon>Vibrionales</taxon>
        <taxon>Vibrionaceae</taxon>
        <taxon>Enterovibrio</taxon>
    </lineage>
</organism>
<dbReference type="Gene3D" id="3.30.450.90">
    <property type="match status" value="1"/>
</dbReference>
<evidence type="ECO:0000256" key="5">
    <source>
        <dbReference type="ARBA" id="ARBA00022840"/>
    </source>
</evidence>
<comment type="caution">
    <text evidence="7">The sequence shown here is derived from an EMBL/GenBank/DDBJ whole genome shotgun (WGS) entry which is preliminary data.</text>
</comment>
<keyword evidence="4" id="KW-0547">Nucleotide-binding</keyword>
<dbReference type="InterPro" id="IPR037257">
    <property type="entry name" value="T2SS_E_N_sf"/>
</dbReference>
<evidence type="ECO:0000256" key="3">
    <source>
        <dbReference type="ARBA" id="ARBA00022490"/>
    </source>
</evidence>
<dbReference type="STRING" id="294935.ATN88_13805"/>
<evidence type="ECO:0000256" key="1">
    <source>
        <dbReference type="ARBA" id="ARBA00004496"/>
    </source>
</evidence>
<dbReference type="InterPro" id="IPR027417">
    <property type="entry name" value="P-loop_NTPase"/>
</dbReference>
<evidence type="ECO:0000256" key="2">
    <source>
        <dbReference type="ARBA" id="ARBA00006611"/>
    </source>
</evidence>
<evidence type="ECO:0000256" key="4">
    <source>
        <dbReference type="ARBA" id="ARBA00022741"/>
    </source>
</evidence>
<keyword evidence="3" id="KW-0963">Cytoplasm</keyword>
<keyword evidence="8" id="KW-1185">Reference proteome</keyword>
<dbReference type="NCBIfam" id="TIGR02538">
    <property type="entry name" value="type_IV_pilB"/>
    <property type="match status" value="1"/>
</dbReference>
<protein>
    <submittedName>
        <fullName evidence="7">Type IV-A pilus assembly ATPase PilB</fullName>
    </submittedName>
</protein>
<dbReference type="SUPFAM" id="SSF160246">
    <property type="entry name" value="EspE N-terminal domain-like"/>
    <property type="match status" value="1"/>
</dbReference>
<dbReference type="FunFam" id="3.40.50.300:FF:000398">
    <property type="entry name" value="Type IV pilus assembly ATPase PilB"/>
    <property type="match status" value="1"/>
</dbReference>
<dbReference type="CDD" id="cd01129">
    <property type="entry name" value="PulE-GspE-like"/>
    <property type="match status" value="1"/>
</dbReference>
<dbReference type="Gene3D" id="3.40.50.300">
    <property type="entry name" value="P-loop containing nucleotide triphosphate hydrolases"/>
    <property type="match status" value="1"/>
</dbReference>
<evidence type="ECO:0000313" key="8">
    <source>
        <dbReference type="Proteomes" id="UP000070529"/>
    </source>
</evidence>
<dbReference type="InterPro" id="IPR001482">
    <property type="entry name" value="T2SS/T4SS_dom"/>
</dbReference>
<dbReference type="Pfam" id="PF00437">
    <property type="entry name" value="T2SSE"/>
    <property type="match status" value="1"/>
</dbReference>
<dbReference type="PANTHER" id="PTHR30258:SF1">
    <property type="entry name" value="PROTEIN TRANSPORT PROTEIN HOFB HOMOLOG"/>
    <property type="match status" value="1"/>
</dbReference>
<dbReference type="InterPro" id="IPR007831">
    <property type="entry name" value="T2SS_GspE_N"/>
</dbReference>
<dbReference type="AlphaFoldDB" id="A0A135I3S5"/>
<reference evidence="7 8" key="1">
    <citation type="submission" date="2015-11" db="EMBL/GenBank/DDBJ databases">
        <title>Genomic Taxonomy of the Vibrionaceae.</title>
        <authorList>
            <person name="Gomez-Gil B."/>
            <person name="Enciso-Ibarra J."/>
        </authorList>
    </citation>
    <scope>NUCLEOTIDE SEQUENCE [LARGE SCALE GENOMIC DNA]</scope>
    <source>
        <strain evidence="7 8">CAIM 912</strain>
    </source>
</reference>